<protein>
    <submittedName>
        <fullName evidence="1">Uncharacterized protein</fullName>
    </submittedName>
</protein>
<dbReference type="Proteomes" id="UP001160148">
    <property type="component" value="Unassembled WGS sequence"/>
</dbReference>
<organism evidence="1 2">
    <name type="scientific">Macrosiphum euphorbiae</name>
    <name type="common">potato aphid</name>
    <dbReference type="NCBI Taxonomy" id="13131"/>
    <lineage>
        <taxon>Eukaryota</taxon>
        <taxon>Metazoa</taxon>
        <taxon>Ecdysozoa</taxon>
        <taxon>Arthropoda</taxon>
        <taxon>Hexapoda</taxon>
        <taxon>Insecta</taxon>
        <taxon>Pterygota</taxon>
        <taxon>Neoptera</taxon>
        <taxon>Paraneoptera</taxon>
        <taxon>Hemiptera</taxon>
        <taxon>Sternorrhyncha</taxon>
        <taxon>Aphidomorpha</taxon>
        <taxon>Aphidoidea</taxon>
        <taxon>Aphididae</taxon>
        <taxon>Macrosiphini</taxon>
        <taxon>Macrosiphum</taxon>
    </lineage>
</organism>
<comment type="caution">
    <text evidence="1">The sequence shown here is derived from an EMBL/GenBank/DDBJ whole genome shotgun (WGS) entry which is preliminary data.</text>
</comment>
<dbReference type="AlphaFoldDB" id="A0AAV0WME6"/>
<reference evidence="1 2" key="1">
    <citation type="submission" date="2023-01" db="EMBL/GenBank/DDBJ databases">
        <authorList>
            <person name="Whitehead M."/>
        </authorList>
    </citation>
    <scope>NUCLEOTIDE SEQUENCE [LARGE SCALE GENOMIC DNA]</scope>
</reference>
<accession>A0AAV0WME6</accession>
<proteinExistence type="predicted"/>
<evidence type="ECO:0000313" key="2">
    <source>
        <dbReference type="Proteomes" id="UP001160148"/>
    </source>
</evidence>
<gene>
    <name evidence="1" type="ORF">MEUPH1_LOCUS12669</name>
</gene>
<sequence>MSLKEFRIHVAIALSGKENTKVGRKPNKNNQMEHDVQKIRRTVILRPISDIKFEEFDPTRVSKGRCHRCKKDQTDYIYTKCDTRLYTLKKETFSTKK</sequence>
<dbReference type="EMBL" id="CARXXK010000002">
    <property type="protein sequence ID" value="CAI6356993.1"/>
    <property type="molecule type" value="Genomic_DNA"/>
</dbReference>
<keyword evidence="2" id="KW-1185">Reference proteome</keyword>
<evidence type="ECO:0000313" key="1">
    <source>
        <dbReference type="EMBL" id="CAI6356993.1"/>
    </source>
</evidence>
<name>A0AAV0WME6_9HEMI</name>